<dbReference type="GO" id="GO:0003677">
    <property type="term" value="F:DNA binding"/>
    <property type="evidence" value="ECO:0007669"/>
    <property type="project" value="InterPro"/>
</dbReference>
<dbReference type="PANTHER" id="PTHR23272">
    <property type="entry name" value="BED FINGER-RELATED"/>
    <property type="match status" value="1"/>
</dbReference>
<proteinExistence type="predicted"/>
<feature type="domain" description="hAT-like transposase RNase-H fold" evidence="1">
    <location>
        <begin position="1"/>
        <end position="69"/>
    </location>
</feature>
<dbReference type="AlphaFoldDB" id="A0AAD9WLM3"/>
<evidence type="ECO:0000259" key="1">
    <source>
        <dbReference type="Pfam" id="PF14372"/>
    </source>
</evidence>
<evidence type="ECO:0000313" key="3">
    <source>
        <dbReference type="Proteomes" id="UP001280121"/>
    </source>
</evidence>
<dbReference type="InterPro" id="IPR025525">
    <property type="entry name" value="hAT-like_transposase_RNase-H"/>
</dbReference>
<organism evidence="2 3">
    <name type="scientific">Dipteronia dyeriana</name>
    <dbReference type="NCBI Taxonomy" id="168575"/>
    <lineage>
        <taxon>Eukaryota</taxon>
        <taxon>Viridiplantae</taxon>
        <taxon>Streptophyta</taxon>
        <taxon>Embryophyta</taxon>
        <taxon>Tracheophyta</taxon>
        <taxon>Spermatophyta</taxon>
        <taxon>Magnoliopsida</taxon>
        <taxon>eudicotyledons</taxon>
        <taxon>Gunneridae</taxon>
        <taxon>Pentapetalae</taxon>
        <taxon>rosids</taxon>
        <taxon>malvids</taxon>
        <taxon>Sapindales</taxon>
        <taxon>Sapindaceae</taxon>
        <taxon>Hippocastanoideae</taxon>
        <taxon>Acereae</taxon>
        <taxon>Dipteronia</taxon>
    </lineage>
</organism>
<reference evidence="2" key="1">
    <citation type="journal article" date="2023" name="Plant J.">
        <title>Genome sequences and population genomics provide insights into the demographic history, inbreeding, and mutation load of two 'living fossil' tree species of Dipteronia.</title>
        <authorList>
            <person name="Feng Y."/>
            <person name="Comes H.P."/>
            <person name="Chen J."/>
            <person name="Zhu S."/>
            <person name="Lu R."/>
            <person name="Zhang X."/>
            <person name="Li P."/>
            <person name="Qiu J."/>
            <person name="Olsen K.M."/>
            <person name="Qiu Y."/>
        </authorList>
    </citation>
    <scope>NUCLEOTIDE SEQUENCE</scope>
    <source>
        <strain evidence="2">KIB01</strain>
    </source>
</reference>
<gene>
    <name evidence="2" type="ORF">Ddye_029579</name>
</gene>
<dbReference type="Pfam" id="PF14372">
    <property type="entry name" value="hAT-like_RNase-H"/>
    <property type="match status" value="1"/>
</dbReference>
<protein>
    <recommendedName>
        <fullName evidence="1">hAT-like transposase RNase-H fold domain-containing protein</fullName>
    </recommendedName>
</protein>
<dbReference type="EMBL" id="JANJYI010000009">
    <property type="protein sequence ID" value="KAK2634787.1"/>
    <property type="molecule type" value="Genomic_DNA"/>
</dbReference>
<dbReference type="PANTHER" id="PTHR23272:SF161">
    <property type="entry name" value="ZINC FINGER BED DOMAIN-CONTAINING PROTEIN RICESLEEPER 1-LIKE"/>
    <property type="match status" value="1"/>
</dbReference>
<keyword evidence="3" id="KW-1185">Reference proteome</keyword>
<sequence length="131" mass="15324">MTVSMKQKFDKYWMGLDKTNNMLIIAVVLDPMYKFGYVKWCLDAFYGVTQSHSMLSSLKEVLVELYEYYVTQFGSVSIRSNDYVSSFGSGVNEIFYEKKKFIEDSLWGQKQQEDVSMGKSEVELYLLESYK</sequence>
<comment type="caution">
    <text evidence="2">The sequence shown here is derived from an EMBL/GenBank/DDBJ whole genome shotgun (WGS) entry which is preliminary data.</text>
</comment>
<name>A0AAD9WLM3_9ROSI</name>
<accession>A0AAD9WLM3</accession>
<dbReference type="Proteomes" id="UP001280121">
    <property type="component" value="Unassembled WGS sequence"/>
</dbReference>
<evidence type="ECO:0000313" key="2">
    <source>
        <dbReference type="EMBL" id="KAK2634787.1"/>
    </source>
</evidence>